<gene>
    <name evidence="2" type="ORF">DWU89_16785</name>
</gene>
<dbReference type="Proteomes" id="UP000256321">
    <property type="component" value="Unassembled WGS sequence"/>
</dbReference>
<dbReference type="EMBL" id="QREV01000052">
    <property type="protein sequence ID" value="RDU48000.1"/>
    <property type="molecule type" value="Genomic_DNA"/>
</dbReference>
<feature type="compositionally biased region" description="Basic and acidic residues" evidence="1">
    <location>
        <begin position="44"/>
        <end position="67"/>
    </location>
</feature>
<organism evidence="2 3">
    <name type="scientific">Parabacteroides acidifaciens</name>
    <dbReference type="NCBI Taxonomy" id="2290935"/>
    <lineage>
        <taxon>Bacteria</taxon>
        <taxon>Pseudomonadati</taxon>
        <taxon>Bacteroidota</taxon>
        <taxon>Bacteroidia</taxon>
        <taxon>Bacteroidales</taxon>
        <taxon>Tannerellaceae</taxon>
        <taxon>Parabacteroides</taxon>
    </lineage>
</organism>
<accession>A0A3D8HB78</accession>
<evidence type="ECO:0000313" key="2">
    <source>
        <dbReference type="EMBL" id="RDU48000.1"/>
    </source>
</evidence>
<feature type="region of interest" description="Disordered" evidence="1">
    <location>
        <begin position="44"/>
        <end position="73"/>
    </location>
</feature>
<evidence type="ECO:0000313" key="3">
    <source>
        <dbReference type="Proteomes" id="UP000256321"/>
    </source>
</evidence>
<dbReference type="AlphaFoldDB" id="A0A3D8HB78"/>
<name>A0A3D8HB78_9BACT</name>
<comment type="caution">
    <text evidence="2">The sequence shown here is derived from an EMBL/GenBank/DDBJ whole genome shotgun (WGS) entry which is preliminary data.</text>
</comment>
<protein>
    <submittedName>
        <fullName evidence="2">Uncharacterized protein</fullName>
    </submittedName>
</protein>
<proteinExistence type="predicted"/>
<sequence>MLIHFSAAKKGLFPLFRKFFAGKSTLISFSRYFIALKTVAIPYEDGHHSNEDGRESDEDGRRGDKLPKLLLNI</sequence>
<evidence type="ECO:0000256" key="1">
    <source>
        <dbReference type="SAM" id="MobiDB-lite"/>
    </source>
</evidence>
<reference evidence="2 3" key="1">
    <citation type="submission" date="2018-07" db="EMBL/GenBank/DDBJ databases">
        <title>Parabacteroides acidifaciens nov. sp., isolated from human feces.</title>
        <authorList>
            <person name="Wang Y.J."/>
        </authorList>
    </citation>
    <scope>NUCLEOTIDE SEQUENCE [LARGE SCALE GENOMIC DNA]</scope>
    <source>
        <strain evidence="2 3">426-9</strain>
    </source>
</reference>